<reference evidence="6" key="1">
    <citation type="journal article" date="2019" name="Int. J. Syst. Evol. Microbiol.">
        <title>The Global Catalogue of Microorganisms (GCM) 10K type strain sequencing project: providing services to taxonomists for standard genome sequencing and annotation.</title>
        <authorList>
            <consortium name="The Broad Institute Genomics Platform"/>
            <consortium name="The Broad Institute Genome Sequencing Center for Infectious Disease"/>
            <person name="Wu L."/>
            <person name="Ma J."/>
        </authorList>
    </citation>
    <scope>NUCLEOTIDE SEQUENCE [LARGE SCALE GENOMIC DNA]</scope>
    <source>
        <strain evidence="6">DFY41</strain>
    </source>
</reference>
<dbReference type="InterPro" id="IPR029510">
    <property type="entry name" value="Ald_DH_CS_GLU"/>
</dbReference>
<dbReference type="InterPro" id="IPR016161">
    <property type="entry name" value="Ald_DH/histidinol_DH"/>
</dbReference>
<evidence type="ECO:0000256" key="1">
    <source>
        <dbReference type="ARBA" id="ARBA00023002"/>
    </source>
</evidence>
<dbReference type="PANTHER" id="PTHR43353">
    <property type="entry name" value="SUCCINATE-SEMIALDEHYDE DEHYDROGENASE, MITOCHONDRIAL"/>
    <property type="match status" value="1"/>
</dbReference>
<comment type="similarity">
    <text evidence="3">Belongs to the aldehyde dehydrogenase family.</text>
</comment>
<dbReference type="PANTHER" id="PTHR43353:SF6">
    <property type="entry name" value="CYTOPLASMIC ALDEHYDE DEHYDROGENASE (EUROFUNG)"/>
    <property type="match status" value="1"/>
</dbReference>
<dbReference type="SUPFAM" id="SSF53720">
    <property type="entry name" value="ALDH-like"/>
    <property type="match status" value="1"/>
</dbReference>
<name>A0ABW0BFM0_9ACTN</name>
<evidence type="ECO:0000259" key="4">
    <source>
        <dbReference type="Pfam" id="PF00171"/>
    </source>
</evidence>
<dbReference type="Proteomes" id="UP001596087">
    <property type="component" value="Unassembled WGS sequence"/>
</dbReference>
<protein>
    <submittedName>
        <fullName evidence="5">Succinic semialdehyde dehydrogenase</fullName>
        <ecNumber evidence="5">1.2.1.79</ecNumber>
    </submittedName>
</protein>
<dbReference type="RefSeq" id="WP_378587071.1">
    <property type="nucleotide sequence ID" value="NZ_JBHSKD010000004.1"/>
</dbReference>
<dbReference type="Gene3D" id="3.40.309.10">
    <property type="entry name" value="Aldehyde Dehydrogenase, Chain A, domain 2"/>
    <property type="match status" value="1"/>
</dbReference>
<sequence>MTMTTQRPTRPASLTDDFLRSLVARVPSSSGATWKLTEVYTGDVLVELPQSTPGDIVAAYDAARRAQREWAAWPLRKRLAVFRRAHTLLIDNAHTTADLIQAESGKNRRMAIEETCDPPMVMSHYLKRARKLLAPVKRGGPVPVVSTSTEIRQPKGVVGIIAPWNFPFATGLSDAIPALMAGNGIVLKPDNKTALSPLYGISLLEQAGLPKGLFQVVCGEGPDVGPTLIDNANYVMFTGSTATGRFVGERAGQNLIGCCLELGGKNPMIVLPDADVDEVVQGALFGVFGNTGQICMHIERIYLPDSLYETFRDKFVAAAEALTIGATYDFGPELGSLVSVDHRDRVASHVEDAVARGATVLTGGKPRPDLGPAFYEPTVLEGVTKEMLAGSCETFGPVVALHRYADVDEAVALANDTDYGLNASVWGTDLKAAAAVARRIESGNVNVNDSLAAAYAAKGTPSGGVKQSGVGVRHGDQGLLKYTDVQNLAVLKKQVMGARPGQDYEAYVKQMLTSLKLMRKTRIR</sequence>
<organism evidence="5 6">
    <name type="scientific">Nocardioides taihuensis</name>
    <dbReference type="NCBI Taxonomy" id="1835606"/>
    <lineage>
        <taxon>Bacteria</taxon>
        <taxon>Bacillati</taxon>
        <taxon>Actinomycetota</taxon>
        <taxon>Actinomycetes</taxon>
        <taxon>Propionibacteriales</taxon>
        <taxon>Nocardioidaceae</taxon>
        <taxon>Nocardioides</taxon>
    </lineage>
</organism>
<evidence type="ECO:0000313" key="5">
    <source>
        <dbReference type="EMBL" id="MFC5175772.1"/>
    </source>
</evidence>
<gene>
    <name evidence="5" type="ORF">ACFPGP_03750</name>
</gene>
<dbReference type="InterPro" id="IPR016162">
    <property type="entry name" value="Ald_DH_N"/>
</dbReference>
<keyword evidence="1 3" id="KW-0560">Oxidoreductase</keyword>
<feature type="active site" evidence="2">
    <location>
        <position position="261"/>
    </location>
</feature>
<dbReference type="InterPro" id="IPR016163">
    <property type="entry name" value="Ald_DH_C"/>
</dbReference>
<dbReference type="InterPro" id="IPR050740">
    <property type="entry name" value="Aldehyde_DH_Superfamily"/>
</dbReference>
<dbReference type="InterPro" id="IPR015590">
    <property type="entry name" value="Aldehyde_DH_dom"/>
</dbReference>
<proteinExistence type="inferred from homology"/>
<dbReference type="EMBL" id="JBHSKD010000004">
    <property type="protein sequence ID" value="MFC5175772.1"/>
    <property type="molecule type" value="Genomic_DNA"/>
</dbReference>
<dbReference type="GO" id="GO:0036243">
    <property type="term" value="F:succinate-semialdehyde dehydrogenase (NADP+) activity"/>
    <property type="evidence" value="ECO:0007669"/>
    <property type="project" value="UniProtKB-EC"/>
</dbReference>
<evidence type="ECO:0000256" key="2">
    <source>
        <dbReference type="PROSITE-ProRule" id="PRU10007"/>
    </source>
</evidence>
<evidence type="ECO:0000256" key="3">
    <source>
        <dbReference type="RuleBase" id="RU003345"/>
    </source>
</evidence>
<keyword evidence="6" id="KW-1185">Reference proteome</keyword>
<accession>A0ABW0BFM0</accession>
<dbReference type="EC" id="1.2.1.79" evidence="5"/>
<dbReference type="NCBIfam" id="NF006916">
    <property type="entry name" value="PRK09407.1"/>
    <property type="match status" value="1"/>
</dbReference>
<dbReference type="CDD" id="cd07101">
    <property type="entry name" value="ALDH_SSADH2_GabD2"/>
    <property type="match status" value="1"/>
</dbReference>
<dbReference type="Pfam" id="PF00171">
    <property type="entry name" value="Aldedh"/>
    <property type="match status" value="1"/>
</dbReference>
<comment type="caution">
    <text evidence="5">The sequence shown here is derived from an EMBL/GenBank/DDBJ whole genome shotgun (WGS) entry which is preliminary data.</text>
</comment>
<feature type="domain" description="Aldehyde dehydrogenase" evidence="4">
    <location>
        <begin position="32"/>
        <end position="487"/>
    </location>
</feature>
<evidence type="ECO:0000313" key="6">
    <source>
        <dbReference type="Proteomes" id="UP001596087"/>
    </source>
</evidence>
<dbReference type="Gene3D" id="3.40.605.10">
    <property type="entry name" value="Aldehyde Dehydrogenase, Chain A, domain 1"/>
    <property type="match status" value="1"/>
</dbReference>
<dbReference type="PROSITE" id="PS00687">
    <property type="entry name" value="ALDEHYDE_DEHYDR_GLU"/>
    <property type="match status" value="1"/>
</dbReference>